<dbReference type="VEuPathDB" id="VectorBase:GBRI033884"/>
<dbReference type="STRING" id="37001.A0A1A9WVE0"/>
<dbReference type="InterPro" id="IPR042201">
    <property type="entry name" value="FH2_Formin_sf"/>
</dbReference>
<dbReference type="SUPFAM" id="SSF101447">
    <property type="entry name" value="Formin homology 2 domain (FH2 domain)"/>
    <property type="match status" value="1"/>
</dbReference>
<protein>
    <recommendedName>
        <fullName evidence="2">FH2 domain-containing protein</fullName>
    </recommendedName>
</protein>
<accession>A0A1A9WVE0</accession>
<keyword evidence="4" id="KW-1185">Reference proteome</keyword>
<dbReference type="InterPro" id="IPR015425">
    <property type="entry name" value="FH2_Formin"/>
</dbReference>
<dbReference type="Gene3D" id="1.20.58.2220">
    <property type="entry name" value="Formin, FH2 domain"/>
    <property type="match status" value="1"/>
</dbReference>
<dbReference type="InterPro" id="IPR051412">
    <property type="entry name" value="Formin_Homology_Diaphanous_sf"/>
</dbReference>
<reference evidence="3" key="2">
    <citation type="submission" date="2020-05" db="UniProtKB">
        <authorList>
            <consortium name="EnsemblMetazoa"/>
        </authorList>
    </citation>
    <scope>IDENTIFICATION</scope>
    <source>
        <strain evidence="3">IAEA</strain>
    </source>
</reference>
<dbReference type="GO" id="GO:0030041">
    <property type="term" value="P:actin filament polymerization"/>
    <property type="evidence" value="ECO:0007669"/>
    <property type="project" value="TreeGrafter"/>
</dbReference>
<evidence type="ECO:0000256" key="1">
    <source>
        <dbReference type="SAM" id="MobiDB-lite"/>
    </source>
</evidence>
<dbReference type="PROSITE" id="PS51444">
    <property type="entry name" value="FH2"/>
    <property type="match status" value="1"/>
</dbReference>
<dbReference type="PANTHER" id="PTHR45691">
    <property type="entry name" value="PROTEIN DIAPHANOUS"/>
    <property type="match status" value="1"/>
</dbReference>
<dbReference type="EnsemblMetazoa" id="GBRI033884-RA">
    <property type="protein sequence ID" value="GBRI033884-PA"/>
    <property type="gene ID" value="GBRI033884"/>
</dbReference>
<dbReference type="AlphaFoldDB" id="A0A1A9WVE0"/>
<dbReference type="PANTHER" id="PTHR45691:SF6">
    <property type="entry name" value="PROTEIN DIAPHANOUS"/>
    <property type="match status" value="1"/>
</dbReference>
<dbReference type="Pfam" id="PF02181">
    <property type="entry name" value="FH2"/>
    <property type="match status" value="1"/>
</dbReference>
<reference evidence="4" key="1">
    <citation type="submission" date="2014-03" db="EMBL/GenBank/DDBJ databases">
        <authorList>
            <person name="Aksoy S."/>
            <person name="Warren W."/>
            <person name="Wilson R.K."/>
        </authorList>
    </citation>
    <scope>NUCLEOTIDE SEQUENCE [LARGE SCALE GENOMIC DNA]</scope>
    <source>
        <strain evidence="4">IAEA</strain>
    </source>
</reference>
<evidence type="ECO:0000313" key="4">
    <source>
        <dbReference type="Proteomes" id="UP000091820"/>
    </source>
</evidence>
<sequence length="130" mass="15318">MRQINAAMKNLETDLQNNKVPQCDADQFCEVMGKFAIACRQQVDVLGKMQVQMEKLFNDLCEYFVFDPIKYTMQDFFTDIKSFKDAFVHVHQEIIRLREEEKRKSRMQKAHKQSPRGQQRKLALVDIDAA</sequence>
<dbReference type="Proteomes" id="UP000091820">
    <property type="component" value="Unassembled WGS sequence"/>
</dbReference>
<feature type="compositionally biased region" description="Basic residues" evidence="1">
    <location>
        <begin position="104"/>
        <end position="114"/>
    </location>
</feature>
<evidence type="ECO:0000313" key="3">
    <source>
        <dbReference type="EnsemblMetazoa" id="GBRI033884-PA"/>
    </source>
</evidence>
<proteinExistence type="predicted"/>
<dbReference type="GO" id="GO:0005884">
    <property type="term" value="C:actin filament"/>
    <property type="evidence" value="ECO:0007669"/>
    <property type="project" value="TreeGrafter"/>
</dbReference>
<organism evidence="3 4">
    <name type="scientific">Glossina brevipalpis</name>
    <dbReference type="NCBI Taxonomy" id="37001"/>
    <lineage>
        <taxon>Eukaryota</taxon>
        <taxon>Metazoa</taxon>
        <taxon>Ecdysozoa</taxon>
        <taxon>Arthropoda</taxon>
        <taxon>Hexapoda</taxon>
        <taxon>Insecta</taxon>
        <taxon>Pterygota</taxon>
        <taxon>Neoptera</taxon>
        <taxon>Endopterygota</taxon>
        <taxon>Diptera</taxon>
        <taxon>Brachycera</taxon>
        <taxon>Muscomorpha</taxon>
        <taxon>Hippoboscoidea</taxon>
        <taxon>Glossinidae</taxon>
        <taxon>Glossina</taxon>
    </lineage>
</organism>
<feature type="region of interest" description="Disordered" evidence="1">
    <location>
        <begin position="101"/>
        <end position="130"/>
    </location>
</feature>
<name>A0A1A9WVE0_9MUSC</name>
<evidence type="ECO:0000259" key="2">
    <source>
        <dbReference type="PROSITE" id="PS51444"/>
    </source>
</evidence>
<feature type="domain" description="FH2" evidence="2">
    <location>
        <begin position="1"/>
        <end position="113"/>
    </location>
</feature>